<sequence length="221" mass="23842">MTTSSRTGGSWVRLDSKPRPSLPLTRRLLTASVTPSHNEALRTSAGLVRKKPSRCPVASGPRSTIRARAIRSHAPSNTIPGAPHPSPASVRVRSRTSYPEEACDKLSPPPSHPPTLTHHLLLNIISPRLTTIPLSLLPAAIDVWMTALFLSHNQHPSHLPHIHAGVEIIDQYVTLWTGTPCLTGARGKMACGVALSTHLSRVPTTSPYNESLLLSPYALCI</sequence>
<evidence type="ECO:0000313" key="2">
    <source>
        <dbReference type="Proteomes" id="UP000790709"/>
    </source>
</evidence>
<keyword evidence="2" id="KW-1185">Reference proteome</keyword>
<reference evidence="1" key="1">
    <citation type="journal article" date="2021" name="New Phytol.">
        <title>Evolutionary innovations through gain and loss of genes in the ectomycorrhizal Boletales.</title>
        <authorList>
            <person name="Wu G."/>
            <person name="Miyauchi S."/>
            <person name="Morin E."/>
            <person name="Kuo A."/>
            <person name="Drula E."/>
            <person name="Varga T."/>
            <person name="Kohler A."/>
            <person name="Feng B."/>
            <person name="Cao Y."/>
            <person name="Lipzen A."/>
            <person name="Daum C."/>
            <person name="Hundley H."/>
            <person name="Pangilinan J."/>
            <person name="Johnson J."/>
            <person name="Barry K."/>
            <person name="LaButti K."/>
            <person name="Ng V."/>
            <person name="Ahrendt S."/>
            <person name="Min B."/>
            <person name="Choi I.G."/>
            <person name="Park H."/>
            <person name="Plett J.M."/>
            <person name="Magnuson J."/>
            <person name="Spatafora J.W."/>
            <person name="Nagy L.G."/>
            <person name="Henrissat B."/>
            <person name="Grigoriev I.V."/>
            <person name="Yang Z.L."/>
            <person name="Xu J."/>
            <person name="Martin F.M."/>
        </authorList>
    </citation>
    <scope>NUCLEOTIDE SEQUENCE</scope>
    <source>
        <strain evidence="1">KUC20120723A-06</strain>
    </source>
</reference>
<proteinExistence type="predicted"/>
<organism evidence="1 2">
    <name type="scientific">Leucogyrophana mollusca</name>
    <dbReference type="NCBI Taxonomy" id="85980"/>
    <lineage>
        <taxon>Eukaryota</taxon>
        <taxon>Fungi</taxon>
        <taxon>Dikarya</taxon>
        <taxon>Basidiomycota</taxon>
        <taxon>Agaricomycotina</taxon>
        <taxon>Agaricomycetes</taxon>
        <taxon>Agaricomycetidae</taxon>
        <taxon>Boletales</taxon>
        <taxon>Boletales incertae sedis</taxon>
        <taxon>Leucogyrophana</taxon>
    </lineage>
</organism>
<dbReference type="EMBL" id="MU266499">
    <property type="protein sequence ID" value="KAH7922087.1"/>
    <property type="molecule type" value="Genomic_DNA"/>
</dbReference>
<protein>
    <submittedName>
        <fullName evidence="1">Uncharacterized protein</fullName>
    </submittedName>
</protein>
<comment type="caution">
    <text evidence="1">The sequence shown here is derived from an EMBL/GenBank/DDBJ whole genome shotgun (WGS) entry which is preliminary data.</text>
</comment>
<gene>
    <name evidence="1" type="ORF">BV22DRAFT_684283</name>
</gene>
<name>A0ACB8B8U5_9AGAM</name>
<dbReference type="Proteomes" id="UP000790709">
    <property type="component" value="Unassembled WGS sequence"/>
</dbReference>
<accession>A0ACB8B8U5</accession>
<evidence type="ECO:0000313" key="1">
    <source>
        <dbReference type="EMBL" id="KAH7922087.1"/>
    </source>
</evidence>